<evidence type="ECO:0000313" key="3">
    <source>
        <dbReference type="Proteomes" id="UP001597097"/>
    </source>
</evidence>
<dbReference type="InterPro" id="IPR049244">
    <property type="entry name" value="DUF6879"/>
</dbReference>
<comment type="caution">
    <text evidence="2">The sequence shown here is derived from an EMBL/GenBank/DDBJ whole genome shotgun (WGS) entry which is preliminary data.</text>
</comment>
<protein>
    <submittedName>
        <fullName evidence="2">DUF6879 family protein</fullName>
    </submittedName>
</protein>
<keyword evidence="3" id="KW-1185">Reference proteome</keyword>
<dbReference type="Proteomes" id="UP001597097">
    <property type="component" value="Unassembled WGS sequence"/>
</dbReference>
<reference evidence="3" key="1">
    <citation type="journal article" date="2019" name="Int. J. Syst. Evol. Microbiol.">
        <title>The Global Catalogue of Microorganisms (GCM) 10K type strain sequencing project: providing services to taxonomists for standard genome sequencing and annotation.</title>
        <authorList>
            <consortium name="The Broad Institute Genomics Platform"/>
            <consortium name="The Broad Institute Genome Sequencing Center for Infectious Disease"/>
            <person name="Wu L."/>
            <person name="Ma J."/>
        </authorList>
    </citation>
    <scope>NUCLEOTIDE SEQUENCE [LARGE SCALE GENOMIC DNA]</scope>
    <source>
        <strain evidence="3">CGMCC 1.15399</strain>
    </source>
</reference>
<dbReference type="EMBL" id="JBHUCM010000038">
    <property type="protein sequence ID" value="MFD1543186.1"/>
    <property type="molecule type" value="Genomic_DNA"/>
</dbReference>
<evidence type="ECO:0000259" key="1">
    <source>
        <dbReference type="Pfam" id="PF21806"/>
    </source>
</evidence>
<organism evidence="2 3">
    <name type="scientific">Nonomuraea guangzhouensis</name>
    <dbReference type="NCBI Taxonomy" id="1291555"/>
    <lineage>
        <taxon>Bacteria</taxon>
        <taxon>Bacillati</taxon>
        <taxon>Actinomycetota</taxon>
        <taxon>Actinomycetes</taxon>
        <taxon>Streptosporangiales</taxon>
        <taxon>Streptosporangiaceae</taxon>
        <taxon>Nonomuraea</taxon>
    </lineage>
</organism>
<dbReference type="Pfam" id="PF21806">
    <property type="entry name" value="DUF6879"/>
    <property type="match status" value="1"/>
</dbReference>
<accession>A0ABW4GK77</accession>
<gene>
    <name evidence="2" type="ORF">ACFSJ0_39465</name>
</gene>
<sequence>MPDRLRDARQRHGGRSGLHRFDGFQTSAWRLETRAVYSMPGEQEEFTSFLATGRLHIPDDDAWLTRVRGFRTSGLRTSPTFPSRNPGFRFLDVRRKACGSHGV</sequence>
<proteinExistence type="predicted"/>
<name>A0ABW4GK77_9ACTN</name>
<evidence type="ECO:0000313" key="2">
    <source>
        <dbReference type="EMBL" id="MFD1543186.1"/>
    </source>
</evidence>
<dbReference type="RefSeq" id="WP_372455086.1">
    <property type="nucleotide sequence ID" value="NZ_JAHKRM010000028.1"/>
</dbReference>
<feature type="domain" description="DUF6879" evidence="1">
    <location>
        <begin position="19"/>
        <end position="76"/>
    </location>
</feature>